<evidence type="ECO:0000313" key="2">
    <source>
        <dbReference type="Proteomes" id="UP001321014"/>
    </source>
</evidence>
<accession>A0ABT2WTC5</accession>
<dbReference type="EMBL" id="JAOVQN010000016">
    <property type="protein sequence ID" value="MCU9839147.1"/>
    <property type="molecule type" value="Genomic_DNA"/>
</dbReference>
<protein>
    <submittedName>
        <fullName evidence="1">Uncharacterized protein</fullName>
    </submittedName>
</protein>
<proteinExistence type="predicted"/>
<comment type="caution">
    <text evidence="1">The sequence shown here is derived from an EMBL/GenBank/DDBJ whole genome shotgun (WGS) entry which is preliminary data.</text>
</comment>
<evidence type="ECO:0000313" key="1">
    <source>
        <dbReference type="EMBL" id="MCU9839147.1"/>
    </source>
</evidence>
<reference evidence="1 2" key="1">
    <citation type="submission" date="2022-10" db="EMBL/GenBank/DDBJ databases">
        <title>Ruegeria sp. nov., isolated from ocean surface water.</title>
        <authorList>
            <person name="He W."/>
            <person name="Wang L."/>
            <person name="Zhang D.-F."/>
        </authorList>
    </citation>
    <scope>NUCLEOTIDE SEQUENCE [LARGE SCALE GENOMIC DNA]</scope>
    <source>
        <strain evidence="1 2">WL0004</strain>
    </source>
</reference>
<dbReference type="Proteomes" id="UP001321014">
    <property type="component" value="Unassembled WGS sequence"/>
</dbReference>
<organism evidence="1 2">
    <name type="scientific">Ruegeria marisflavi</name>
    <dbReference type="NCBI Taxonomy" id="2984152"/>
    <lineage>
        <taxon>Bacteria</taxon>
        <taxon>Pseudomonadati</taxon>
        <taxon>Pseudomonadota</taxon>
        <taxon>Alphaproteobacteria</taxon>
        <taxon>Rhodobacterales</taxon>
        <taxon>Roseobacteraceae</taxon>
        <taxon>Ruegeria</taxon>
    </lineage>
</organism>
<keyword evidence="2" id="KW-1185">Reference proteome</keyword>
<sequence length="63" mass="7062">MREEADLVQTVVLGTGMRPRHLIVRMAPCDEGLGQIMIESLDYQWKPAAEWILVSSFGLSSTK</sequence>
<gene>
    <name evidence="1" type="ORF">OEZ49_15325</name>
</gene>
<name>A0ABT2WTC5_9RHOB</name>